<accession>A0A0E9SVC9</accession>
<reference evidence="1" key="2">
    <citation type="journal article" date="2015" name="Fish Shellfish Immunol.">
        <title>Early steps in the European eel (Anguilla anguilla)-Vibrio vulnificus interaction in the gills: Role of the RtxA13 toxin.</title>
        <authorList>
            <person name="Callol A."/>
            <person name="Pajuelo D."/>
            <person name="Ebbesson L."/>
            <person name="Teles M."/>
            <person name="MacKenzie S."/>
            <person name="Amaro C."/>
        </authorList>
    </citation>
    <scope>NUCLEOTIDE SEQUENCE</scope>
</reference>
<protein>
    <submittedName>
        <fullName evidence="1">Uncharacterized protein</fullName>
    </submittedName>
</protein>
<dbReference type="EMBL" id="GBXM01064074">
    <property type="protein sequence ID" value="JAH44503.1"/>
    <property type="molecule type" value="Transcribed_RNA"/>
</dbReference>
<name>A0A0E9SVC9_ANGAN</name>
<evidence type="ECO:0000313" key="1">
    <source>
        <dbReference type="EMBL" id="JAH44503.1"/>
    </source>
</evidence>
<organism evidence="1">
    <name type="scientific">Anguilla anguilla</name>
    <name type="common">European freshwater eel</name>
    <name type="synonym">Muraena anguilla</name>
    <dbReference type="NCBI Taxonomy" id="7936"/>
    <lineage>
        <taxon>Eukaryota</taxon>
        <taxon>Metazoa</taxon>
        <taxon>Chordata</taxon>
        <taxon>Craniata</taxon>
        <taxon>Vertebrata</taxon>
        <taxon>Euteleostomi</taxon>
        <taxon>Actinopterygii</taxon>
        <taxon>Neopterygii</taxon>
        <taxon>Teleostei</taxon>
        <taxon>Anguilliformes</taxon>
        <taxon>Anguillidae</taxon>
        <taxon>Anguilla</taxon>
    </lineage>
</organism>
<reference evidence="1" key="1">
    <citation type="submission" date="2014-11" db="EMBL/GenBank/DDBJ databases">
        <authorList>
            <person name="Amaro Gonzalez C."/>
        </authorList>
    </citation>
    <scope>NUCLEOTIDE SEQUENCE</scope>
</reference>
<proteinExistence type="predicted"/>
<sequence length="30" mass="3477">MGRSHSTRFRNRLCPCITPTALDCATRQRK</sequence>
<dbReference type="AlphaFoldDB" id="A0A0E9SVC9"/>